<evidence type="ECO:0000256" key="3">
    <source>
        <dbReference type="ARBA" id="ARBA00005279"/>
    </source>
</evidence>
<dbReference type="CDD" id="cd03672">
    <property type="entry name" value="NUDIX_Dcp2p_Nudt20"/>
    <property type="match status" value="1"/>
</dbReference>
<evidence type="ECO:0000256" key="6">
    <source>
        <dbReference type="ARBA" id="ARBA00022723"/>
    </source>
</evidence>
<dbReference type="PROSITE" id="PS51462">
    <property type="entry name" value="NUDIX"/>
    <property type="match status" value="1"/>
</dbReference>
<dbReference type="GO" id="GO:0140933">
    <property type="term" value="F:5'-(N(7)-methylguanosine 5'-triphospho)-[mRNA] hydrolase activity"/>
    <property type="evidence" value="ECO:0007669"/>
    <property type="project" value="InterPro"/>
</dbReference>
<dbReference type="Proteomes" id="UP001306508">
    <property type="component" value="Unassembled WGS sequence"/>
</dbReference>
<keyword evidence="4" id="KW-0963">Cytoplasm</keyword>
<dbReference type="InterPro" id="IPR044099">
    <property type="entry name" value="Dcp2_NUDIX"/>
</dbReference>
<dbReference type="PANTHER" id="PTHR23114">
    <property type="entry name" value="M7GPPPN-MRNA HYDROLASE"/>
    <property type="match status" value="1"/>
</dbReference>
<dbReference type="AlphaFoldDB" id="A0AAN7WJ03"/>
<dbReference type="InterPro" id="IPR015797">
    <property type="entry name" value="NUDIX_hydrolase-like_dom_sf"/>
</dbReference>
<keyword evidence="6" id="KW-0479">Metal-binding</keyword>
<evidence type="ECO:0000256" key="7">
    <source>
        <dbReference type="ARBA" id="ARBA00022801"/>
    </source>
</evidence>
<feature type="region of interest" description="Disordered" evidence="11">
    <location>
        <begin position="977"/>
        <end position="997"/>
    </location>
</feature>
<evidence type="ECO:0000256" key="10">
    <source>
        <dbReference type="ARBA" id="ARBA00023211"/>
    </source>
</evidence>
<feature type="compositionally biased region" description="Low complexity" evidence="11">
    <location>
        <begin position="461"/>
        <end position="475"/>
    </location>
</feature>
<evidence type="ECO:0000259" key="12">
    <source>
        <dbReference type="PROSITE" id="PS51462"/>
    </source>
</evidence>
<feature type="domain" description="Nudix hydrolase" evidence="12">
    <location>
        <begin position="101"/>
        <end position="231"/>
    </location>
</feature>
<reference evidence="14" key="1">
    <citation type="submission" date="2023-07" db="EMBL/GenBank/DDBJ databases">
        <title>A draft genome of Kazachstania heterogenica Y-27499.</title>
        <authorList>
            <person name="Donic C."/>
            <person name="Kralova J.S."/>
            <person name="Fidel L."/>
            <person name="Ben-Dor S."/>
            <person name="Jung S."/>
        </authorList>
    </citation>
    <scope>NUCLEOTIDE SEQUENCE [LARGE SCALE GENOMIC DNA]</scope>
    <source>
        <strain evidence="14">Y27499</strain>
    </source>
</reference>
<evidence type="ECO:0000256" key="8">
    <source>
        <dbReference type="ARBA" id="ARBA00022884"/>
    </source>
</evidence>
<comment type="similarity">
    <text evidence="3">Belongs to the Nudix hydrolase family. DCP2 subfamily.</text>
</comment>
<evidence type="ECO:0000256" key="1">
    <source>
        <dbReference type="ARBA" id="ARBA00001936"/>
    </source>
</evidence>
<protein>
    <recommendedName>
        <fullName evidence="12">Nudix hydrolase domain-containing protein</fullName>
    </recommendedName>
</protein>
<feature type="region of interest" description="Disordered" evidence="11">
    <location>
        <begin position="766"/>
        <end position="805"/>
    </location>
</feature>
<organism evidence="13 14">
    <name type="scientific">Arxiozyma heterogenica</name>
    <dbReference type="NCBI Taxonomy" id="278026"/>
    <lineage>
        <taxon>Eukaryota</taxon>
        <taxon>Fungi</taxon>
        <taxon>Dikarya</taxon>
        <taxon>Ascomycota</taxon>
        <taxon>Saccharomycotina</taxon>
        <taxon>Saccharomycetes</taxon>
        <taxon>Saccharomycetales</taxon>
        <taxon>Saccharomycetaceae</taxon>
        <taxon>Arxiozyma</taxon>
    </lineage>
</organism>
<feature type="compositionally biased region" description="Polar residues" evidence="11">
    <location>
        <begin position="427"/>
        <end position="446"/>
    </location>
</feature>
<dbReference type="PANTHER" id="PTHR23114:SF17">
    <property type="entry name" value="M7GPPPN-MRNA HYDROLASE"/>
    <property type="match status" value="1"/>
</dbReference>
<dbReference type="GO" id="GO:0000184">
    <property type="term" value="P:nuclear-transcribed mRNA catabolic process, nonsense-mediated decay"/>
    <property type="evidence" value="ECO:0007669"/>
    <property type="project" value="UniProtKB-KW"/>
</dbReference>
<name>A0AAN7WJ03_9SACH</name>
<dbReference type="SUPFAM" id="SSF55811">
    <property type="entry name" value="Nudix"/>
    <property type="match status" value="1"/>
</dbReference>
<keyword evidence="10" id="KW-0464">Manganese</keyword>
<dbReference type="GO" id="GO:0000932">
    <property type="term" value="C:P-body"/>
    <property type="evidence" value="ECO:0007669"/>
    <property type="project" value="UniProtKB-SubCell"/>
</dbReference>
<evidence type="ECO:0000256" key="4">
    <source>
        <dbReference type="ARBA" id="ARBA00022490"/>
    </source>
</evidence>
<dbReference type="SMART" id="SM01125">
    <property type="entry name" value="DCP2"/>
    <property type="match status" value="1"/>
</dbReference>
<dbReference type="GO" id="GO:0003723">
    <property type="term" value="F:RNA binding"/>
    <property type="evidence" value="ECO:0007669"/>
    <property type="project" value="UniProtKB-KW"/>
</dbReference>
<comment type="subcellular location">
    <subcellularLocation>
        <location evidence="2">Cytoplasm</location>
        <location evidence="2">P-body</location>
    </subcellularLocation>
</comment>
<keyword evidence="5" id="KW-0507">mRNA processing</keyword>
<proteinExistence type="inferred from homology"/>
<keyword evidence="8" id="KW-0694">RNA-binding</keyword>
<dbReference type="Gene3D" id="1.10.10.1050">
    <property type="entry name" value="Dcp2, box A domain"/>
    <property type="match status" value="1"/>
</dbReference>
<keyword evidence="9" id="KW-0866">Nonsense-mediated mRNA decay</keyword>
<dbReference type="FunFam" id="3.90.79.10:FF:000045">
    <property type="entry name" value="mRNA-decapping enzyme 2"/>
    <property type="match status" value="1"/>
</dbReference>
<feature type="compositionally biased region" description="Acidic residues" evidence="11">
    <location>
        <begin position="641"/>
        <end position="657"/>
    </location>
</feature>
<evidence type="ECO:0000313" key="13">
    <source>
        <dbReference type="EMBL" id="KAK5781703.1"/>
    </source>
</evidence>
<dbReference type="Pfam" id="PF05026">
    <property type="entry name" value="DCP2"/>
    <property type="match status" value="1"/>
</dbReference>
<keyword evidence="7" id="KW-0378">Hydrolase</keyword>
<dbReference type="InterPro" id="IPR007722">
    <property type="entry name" value="DCP2_BoxA"/>
</dbReference>
<dbReference type="Gene3D" id="3.90.79.10">
    <property type="entry name" value="Nucleoside Triphosphate Pyrophosphohydrolase"/>
    <property type="match status" value="1"/>
</dbReference>
<sequence>MSLPLRNALENVSSLDRVLEDLLVRFIINCPSEDLSSVERELFHFEEASWFYTDFIKLMNQNLPTLKIKSLSQLIIKICPLIWKWDIKADEALAKFSRYKKTIPVRGAAIFNEDLNKILLVKGTESDSWSFPRGKISKDEDDEQCCIREVKEEIGFDLTDYIDENQFIERNISAKNYKIYLIKDVPEDFFFQPQVRNEIEKIKWFDFKTVTKNIYKSNNNGSFKYYLINSMIRPISMWVKHQKQVKNEDQLKQYAEEQLKLLLGITKEETIDPGRDLLNMLHSAVQSTHIENQQSSISTPAFLPTQNLPFLNSQNNSNGNGNSNNIFNNPILNNSNIGHLPIIQQTPMFVNMMPPVRTTEQSTIRSMGFQPFTPFGFTNGSLPNGLQTPFVLPNSVQGPMFPVSQVPLSPRNLPHPLNESQPIHIPSTPNVQSLSKPSLVTSDDNQTSNHLMSMLQNTQKSVSHLSLQSSPSSPSTKDVKPKMRILQRGEELPSSEKDVSETLSKNIHGQNIGSKLPSSEILQAQHNNVSNDVESQNLLSLLKKPTAINTTSPIATTATVGMVKSHQLHNQPISSSYEGIPSESVKVHAINSDNNDDEFFENHSFEEDEPDSLPPSVSVPPIRGQKPLKISDNDNVHSETEVTEENYSDFEDSTDSEDDVNAFRTAYESAPIELQSEEESEELEILNENESPSKESLPDSILQENNFAGGEIPHKNEKSESMVSVKGFNINTSNSNINSLNNNIKPKFKILKRGEKLEDIAKNSLSSPSINDHVTNKQQPSVSTHEAIKTHFEQQQQQQQQYTKLQEEQSPDLLAILKNRFDLPNTTPQSVRKSSIQKSEETNNELLNLLKKNSQGVQEFSEDKAIDLNSNNQVNNNNTMIQSTFIQGKQPDDFVFFNNQRYAPSEVNTNQQATVSSGGDLLRMLQSKSNKSNQGTPEISNNTSLNSQSSHPVSQISPQSAHSLLNESAALLSMLKNPSRSTPQPQQQCSMPALKNSSQNFDIFHQEQL</sequence>
<dbReference type="InterPro" id="IPR000086">
    <property type="entry name" value="NUDIX_hydrolase_dom"/>
</dbReference>
<feature type="region of interest" description="Disordered" evidence="11">
    <location>
        <begin position="928"/>
        <end position="960"/>
    </location>
</feature>
<dbReference type="EMBL" id="JAWIZZ010000031">
    <property type="protein sequence ID" value="KAK5781703.1"/>
    <property type="molecule type" value="Genomic_DNA"/>
</dbReference>
<dbReference type="GO" id="GO:0000290">
    <property type="term" value="P:deadenylation-dependent decapping of nuclear-transcribed mRNA"/>
    <property type="evidence" value="ECO:0007669"/>
    <property type="project" value="InterPro"/>
</dbReference>
<dbReference type="SUPFAM" id="SSF140586">
    <property type="entry name" value="Dcp2 domain-like"/>
    <property type="match status" value="1"/>
</dbReference>
<accession>A0AAN7WJ03</accession>
<dbReference type="Pfam" id="PF00293">
    <property type="entry name" value="NUDIX"/>
    <property type="match status" value="1"/>
</dbReference>
<feature type="compositionally biased region" description="Polar residues" evidence="11">
    <location>
        <begin position="766"/>
        <end position="784"/>
    </location>
</feature>
<dbReference type="InterPro" id="IPR036189">
    <property type="entry name" value="DCP2_BoxA_sf"/>
</dbReference>
<feature type="region of interest" description="Disordered" evidence="11">
    <location>
        <begin position="458"/>
        <end position="482"/>
    </location>
</feature>
<keyword evidence="14" id="KW-1185">Reference proteome</keyword>
<evidence type="ECO:0000313" key="14">
    <source>
        <dbReference type="Proteomes" id="UP001306508"/>
    </source>
</evidence>
<evidence type="ECO:0000256" key="5">
    <source>
        <dbReference type="ARBA" id="ARBA00022664"/>
    </source>
</evidence>
<evidence type="ECO:0000256" key="2">
    <source>
        <dbReference type="ARBA" id="ARBA00004201"/>
    </source>
</evidence>
<dbReference type="InterPro" id="IPR020084">
    <property type="entry name" value="NUDIX_hydrolase_CS"/>
</dbReference>
<evidence type="ECO:0000256" key="11">
    <source>
        <dbReference type="SAM" id="MobiDB-lite"/>
    </source>
</evidence>
<evidence type="ECO:0000256" key="9">
    <source>
        <dbReference type="ARBA" id="ARBA00023161"/>
    </source>
</evidence>
<dbReference type="GO" id="GO:0030145">
    <property type="term" value="F:manganese ion binding"/>
    <property type="evidence" value="ECO:0007669"/>
    <property type="project" value="InterPro"/>
</dbReference>
<feature type="region of interest" description="Disordered" evidence="11">
    <location>
        <begin position="411"/>
        <end position="446"/>
    </location>
</feature>
<dbReference type="GO" id="GO:0006397">
    <property type="term" value="P:mRNA processing"/>
    <property type="evidence" value="ECO:0007669"/>
    <property type="project" value="UniProtKB-KW"/>
</dbReference>
<comment type="cofactor">
    <cofactor evidence="1">
        <name>Mn(2+)</name>
        <dbReference type="ChEBI" id="CHEBI:29035"/>
    </cofactor>
</comment>
<dbReference type="PROSITE" id="PS00893">
    <property type="entry name" value="NUDIX_BOX"/>
    <property type="match status" value="1"/>
</dbReference>
<comment type="caution">
    <text evidence="13">The sequence shown here is derived from an EMBL/GenBank/DDBJ whole genome shotgun (WGS) entry which is preliminary data.</text>
</comment>
<gene>
    <name evidence="13" type="ORF">RI543_000889</name>
</gene>
<feature type="compositionally biased region" description="Basic and acidic residues" evidence="11">
    <location>
        <begin position="629"/>
        <end position="640"/>
    </location>
</feature>
<feature type="region of interest" description="Disordered" evidence="11">
    <location>
        <begin position="604"/>
        <end position="657"/>
    </location>
</feature>